<name>M2UBG6_COCH5</name>
<keyword evidence="3" id="KW-1185">Reference proteome</keyword>
<evidence type="ECO:0000313" key="2">
    <source>
        <dbReference type="EMBL" id="EMD91056.1"/>
    </source>
</evidence>
<feature type="region of interest" description="Disordered" evidence="1">
    <location>
        <begin position="1"/>
        <end position="34"/>
    </location>
</feature>
<feature type="compositionally biased region" description="Basic and acidic residues" evidence="1">
    <location>
        <begin position="1"/>
        <end position="14"/>
    </location>
</feature>
<dbReference type="AlphaFoldDB" id="M2UBG6"/>
<dbReference type="HOGENOM" id="CLU_2831011_0_0_1"/>
<organism evidence="2 3">
    <name type="scientific">Cochliobolus heterostrophus (strain C5 / ATCC 48332 / race O)</name>
    <name type="common">Southern corn leaf blight fungus</name>
    <name type="synonym">Bipolaris maydis</name>
    <dbReference type="NCBI Taxonomy" id="701091"/>
    <lineage>
        <taxon>Eukaryota</taxon>
        <taxon>Fungi</taxon>
        <taxon>Dikarya</taxon>
        <taxon>Ascomycota</taxon>
        <taxon>Pezizomycotina</taxon>
        <taxon>Dothideomycetes</taxon>
        <taxon>Pleosporomycetidae</taxon>
        <taxon>Pleosporales</taxon>
        <taxon>Pleosporineae</taxon>
        <taxon>Pleosporaceae</taxon>
        <taxon>Bipolaris</taxon>
    </lineage>
</organism>
<evidence type="ECO:0000313" key="3">
    <source>
        <dbReference type="Proteomes" id="UP000016936"/>
    </source>
</evidence>
<sequence>MSSKDPDKDDERKGGTGKGGGFETPFPKLWGKGNYSFRTSTNTTISSMRLRANVRVHAYVRVVQRK</sequence>
<accession>M2UBG6</accession>
<reference evidence="3" key="2">
    <citation type="journal article" date="2013" name="PLoS Genet.">
        <title>Comparative genome structure, secondary metabolite, and effector coding capacity across Cochliobolus pathogens.</title>
        <authorList>
            <person name="Condon B.J."/>
            <person name="Leng Y."/>
            <person name="Wu D."/>
            <person name="Bushley K.E."/>
            <person name="Ohm R.A."/>
            <person name="Otillar R."/>
            <person name="Martin J."/>
            <person name="Schackwitz W."/>
            <person name="Grimwood J."/>
            <person name="MohdZainudin N."/>
            <person name="Xue C."/>
            <person name="Wang R."/>
            <person name="Manning V.A."/>
            <person name="Dhillon B."/>
            <person name="Tu Z.J."/>
            <person name="Steffenson B.J."/>
            <person name="Salamov A."/>
            <person name="Sun H."/>
            <person name="Lowry S."/>
            <person name="LaButti K."/>
            <person name="Han J."/>
            <person name="Copeland A."/>
            <person name="Lindquist E."/>
            <person name="Barry K."/>
            <person name="Schmutz J."/>
            <person name="Baker S.E."/>
            <person name="Ciuffetti L.M."/>
            <person name="Grigoriev I.V."/>
            <person name="Zhong S."/>
            <person name="Turgeon B.G."/>
        </authorList>
    </citation>
    <scope>NUCLEOTIDE SEQUENCE [LARGE SCALE GENOMIC DNA]</scope>
    <source>
        <strain evidence="3">C5 / ATCC 48332 / race O</strain>
    </source>
</reference>
<dbReference type="EMBL" id="KB445577">
    <property type="protein sequence ID" value="EMD91056.1"/>
    <property type="molecule type" value="Genomic_DNA"/>
</dbReference>
<proteinExistence type="predicted"/>
<protein>
    <submittedName>
        <fullName evidence="2">Uncharacterized protein</fullName>
    </submittedName>
</protein>
<evidence type="ECO:0000256" key="1">
    <source>
        <dbReference type="SAM" id="MobiDB-lite"/>
    </source>
</evidence>
<dbReference type="Proteomes" id="UP000016936">
    <property type="component" value="Unassembled WGS sequence"/>
</dbReference>
<gene>
    <name evidence="2" type="ORF">COCHEDRAFT_1021800</name>
</gene>
<reference evidence="2 3" key="1">
    <citation type="journal article" date="2012" name="PLoS Pathog.">
        <title>Diverse lifestyles and strategies of plant pathogenesis encoded in the genomes of eighteen Dothideomycetes fungi.</title>
        <authorList>
            <person name="Ohm R.A."/>
            <person name="Feau N."/>
            <person name="Henrissat B."/>
            <person name="Schoch C.L."/>
            <person name="Horwitz B.A."/>
            <person name="Barry K.W."/>
            <person name="Condon B.J."/>
            <person name="Copeland A.C."/>
            <person name="Dhillon B."/>
            <person name="Glaser F."/>
            <person name="Hesse C.N."/>
            <person name="Kosti I."/>
            <person name="LaButti K."/>
            <person name="Lindquist E.A."/>
            <person name="Lucas S."/>
            <person name="Salamov A.A."/>
            <person name="Bradshaw R.E."/>
            <person name="Ciuffetti L."/>
            <person name="Hamelin R.C."/>
            <person name="Kema G.H.J."/>
            <person name="Lawrence C."/>
            <person name="Scott J.A."/>
            <person name="Spatafora J.W."/>
            <person name="Turgeon B.G."/>
            <person name="de Wit P.J.G.M."/>
            <person name="Zhong S."/>
            <person name="Goodwin S.B."/>
            <person name="Grigoriev I.V."/>
        </authorList>
    </citation>
    <scope>NUCLEOTIDE SEQUENCE [LARGE SCALE GENOMIC DNA]</scope>
    <source>
        <strain evidence="3">C5 / ATCC 48332 / race O</strain>
    </source>
</reference>